<dbReference type="Gene3D" id="2.130.10.10">
    <property type="entry name" value="YVTN repeat-like/Quinoprotein amine dehydrogenase"/>
    <property type="match status" value="2"/>
</dbReference>
<evidence type="ECO:0000313" key="4">
    <source>
        <dbReference type="EMBL" id="MBK7673624.1"/>
    </source>
</evidence>
<dbReference type="InterPro" id="IPR048433">
    <property type="entry name" value="YNCE-like_beta-prop"/>
</dbReference>
<dbReference type="InterPro" id="IPR011045">
    <property type="entry name" value="N2O_reductase_N"/>
</dbReference>
<comment type="caution">
    <text evidence="4">The sequence shown here is derived from an EMBL/GenBank/DDBJ whole genome shotgun (WGS) entry which is preliminary data.</text>
</comment>
<dbReference type="AlphaFoldDB" id="A0A935PW36"/>
<feature type="signal peptide" evidence="2">
    <location>
        <begin position="1"/>
        <end position="31"/>
    </location>
</feature>
<dbReference type="PANTHER" id="PTHR47197:SF3">
    <property type="entry name" value="DIHYDRO-HEME D1 DEHYDROGENASE"/>
    <property type="match status" value="1"/>
</dbReference>
<dbReference type="EMBL" id="JADJMH010000001">
    <property type="protein sequence ID" value="MBK7673624.1"/>
    <property type="molecule type" value="Genomic_DNA"/>
</dbReference>
<organism evidence="4 5">
    <name type="scientific">Candidatus Accumulibacter proximus</name>
    <dbReference type="NCBI Taxonomy" id="2954385"/>
    <lineage>
        <taxon>Bacteria</taxon>
        <taxon>Pseudomonadati</taxon>
        <taxon>Pseudomonadota</taxon>
        <taxon>Betaproteobacteria</taxon>
        <taxon>Candidatus Accumulibacter</taxon>
    </lineage>
</organism>
<evidence type="ECO:0000256" key="1">
    <source>
        <dbReference type="ARBA" id="ARBA00022729"/>
    </source>
</evidence>
<evidence type="ECO:0000259" key="3">
    <source>
        <dbReference type="Pfam" id="PF21783"/>
    </source>
</evidence>
<dbReference type="Pfam" id="PF21783">
    <property type="entry name" value="YNCE"/>
    <property type="match status" value="1"/>
</dbReference>
<feature type="chain" id="PRO_5037945248" evidence="2">
    <location>
        <begin position="32"/>
        <end position="329"/>
    </location>
</feature>
<feature type="domain" description="YNCE-like beta-propeller" evidence="3">
    <location>
        <begin position="22"/>
        <end position="326"/>
    </location>
</feature>
<name>A0A935PW36_9PROT</name>
<evidence type="ECO:0000313" key="5">
    <source>
        <dbReference type="Proteomes" id="UP000697998"/>
    </source>
</evidence>
<dbReference type="PANTHER" id="PTHR47197">
    <property type="entry name" value="PROTEIN NIRF"/>
    <property type="match status" value="1"/>
</dbReference>
<accession>A0A935PW36</accession>
<reference evidence="4 5" key="1">
    <citation type="submission" date="2020-10" db="EMBL/GenBank/DDBJ databases">
        <title>Connecting structure to function with the recovery of over 1000 high-quality activated sludge metagenome-assembled genomes encoding full-length rRNA genes using long-read sequencing.</title>
        <authorList>
            <person name="Singleton C.M."/>
            <person name="Petriglieri F."/>
            <person name="Kristensen J.M."/>
            <person name="Kirkegaard R.H."/>
            <person name="Michaelsen T.Y."/>
            <person name="Andersen M.H."/>
            <person name="Karst S.M."/>
            <person name="Dueholm M.S."/>
            <person name="Nielsen P.H."/>
            <person name="Albertsen M."/>
        </authorList>
    </citation>
    <scope>NUCLEOTIDE SEQUENCE [LARGE SCALE GENOMIC DNA]</scope>
    <source>
        <strain evidence="4">EsbW_18-Q3-R4-48_BATAC.285</strain>
    </source>
</reference>
<sequence>MTLHRRASSAQRLAASLVVVLALLAAGDAPAALAIALNSADGTISLIDTETYAVTGKANVCKEPHHLMPTPDDKSVIVACAAANQLVFFDPHTGQEQKRIRDISDPYQLGYSPNRKWFVATSLRLDRVDIYDPQDFRLIARLPAPKTPSHMAFDDASQFVFVTLQDSNEVMAISLPTQKIAWVMPVAATPAGIVMAPDNRHLLVACMGEGVVEVIDWRYRQSVRKVATAPAAHNLQPKGDGRHFYVSNRSVDGSISLLDTQTMAVVGKYEVPGGPDDIMVRGDGKELWATARFARKVQVIDLATGTLKRSIPVGSSPHGVFFLNHAGLR</sequence>
<evidence type="ECO:0000256" key="2">
    <source>
        <dbReference type="SAM" id="SignalP"/>
    </source>
</evidence>
<dbReference type="InterPro" id="IPR051200">
    <property type="entry name" value="Host-pathogen_enzymatic-act"/>
</dbReference>
<protein>
    <submittedName>
        <fullName evidence="4">Beta-propeller fold lactonase family protein</fullName>
    </submittedName>
</protein>
<gene>
    <name evidence="4" type="ORF">IPJ27_02010</name>
</gene>
<dbReference type="InterPro" id="IPR015943">
    <property type="entry name" value="WD40/YVTN_repeat-like_dom_sf"/>
</dbReference>
<dbReference type="SUPFAM" id="SSF50974">
    <property type="entry name" value="Nitrous oxide reductase, N-terminal domain"/>
    <property type="match status" value="1"/>
</dbReference>
<keyword evidence="1 2" id="KW-0732">Signal</keyword>
<proteinExistence type="predicted"/>
<dbReference type="Proteomes" id="UP000697998">
    <property type="component" value="Unassembled WGS sequence"/>
</dbReference>